<dbReference type="PANTHER" id="PTHR33116">
    <property type="entry name" value="REVERSE TRANSCRIPTASE ZINC-BINDING DOMAIN-CONTAINING PROTEIN-RELATED-RELATED"/>
    <property type="match status" value="1"/>
</dbReference>
<dbReference type="Proteomes" id="UP001418222">
    <property type="component" value="Unassembled WGS sequence"/>
</dbReference>
<dbReference type="PANTHER" id="PTHR33116:SF86">
    <property type="entry name" value="REVERSE TRANSCRIPTASE DOMAIN-CONTAINING PROTEIN"/>
    <property type="match status" value="1"/>
</dbReference>
<sequence length="266" mass="29967">MAIKIDMAHAYDKMVWGTLQQVLLLFGLPVRFINWILQCIMHPRFALLINDKQTPCIEATCGFRQGCPLSPYAFIVCFELLFSALQLRGHSIGISLSPTGPRISHLLYADDILLVGAASLIALGAIQSTLENYCKWTGHCINLSKSMVMFNKSTPSWKADWIARSLGFQHVTEMLYLGVKLAMRKLRAADFSDLLIRIWSKVRAWGNHHLSLAGRATLIASALLPSAKFQLTHADVPRSVSLSIDRIARFFLWQKDHNTRGMHYVD</sequence>
<gene>
    <name evidence="2" type="ORF">KSP39_PZI001645</name>
</gene>
<dbReference type="PROSITE" id="PS50878">
    <property type="entry name" value="RT_POL"/>
    <property type="match status" value="1"/>
</dbReference>
<comment type="caution">
    <text evidence="2">The sequence shown here is derived from an EMBL/GenBank/DDBJ whole genome shotgun (WGS) entry which is preliminary data.</text>
</comment>
<evidence type="ECO:0000313" key="3">
    <source>
        <dbReference type="Proteomes" id="UP001418222"/>
    </source>
</evidence>
<protein>
    <recommendedName>
        <fullName evidence="1">Reverse transcriptase domain-containing protein</fullName>
    </recommendedName>
</protein>
<feature type="domain" description="Reverse transcriptase" evidence="1">
    <location>
        <begin position="1"/>
        <end position="166"/>
    </location>
</feature>
<evidence type="ECO:0000313" key="2">
    <source>
        <dbReference type="EMBL" id="KAK8954154.1"/>
    </source>
</evidence>
<name>A0AAP0BZD4_9ASPA</name>
<dbReference type="EMBL" id="JBBWWQ010000002">
    <property type="protein sequence ID" value="KAK8954154.1"/>
    <property type="molecule type" value="Genomic_DNA"/>
</dbReference>
<proteinExistence type="predicted"/>
<dbReference type="AlphaFoldDB" id="A0AAP0BZD4"/>
<accession>A0AAP0BZD4</accession>
<reference evidence="2 3" key="1">
    <citation type="journal article" date="2022" name="Nat. Plants">
        <title>Genomes of leafy and leafless Platanthera orchids illuminate the evolution of mycoheterotrophy.</title>
        <authorList>
            <person name="Li M.H."/>
            <person name="Liu K.W."/>
            <person name="Li Z."/>
            <person name="Lu H.C."/>
            <person name="Ye Q.L."/>
            <person name="Zhang D."/>
            <person name="Wang J.Y."/>
            <person name="Li Y.F."/>
            <person name="Zhong Z.M."/>
            <person name="Liu X."/>
            <person name="Yu X."/>
            <person name="Liu D.K."/>
            <person name="Tu X.D."/>
            <person name="Liu B."/>
            <person name="Hao Y."/>
            <person name="Liao X.Y."/>
            <person name="Jiang Y.T."/>
            <person name="Sun W.H."/>
            <person name="Chen J."/>
            <person name="Chen Y.Q."/>
            <person name="Ai Y."/>
            <person name="Zhai J.W."/>
            <person name="Wu S.S."/>
            <person name="Zhou Z."/>
            <person name="Hsiao Y.Y."/>
            <person name="Wu W.L."/>
            <person name="Chen Y.Y."/>
            <person name="Lin Y.F."/>
            <person name="Hsu J.L."/>
            <person name="Li C.Y."/>
            <person name="Wang Z.W."/>
            <person name="Zhao X."/>
            <person name="Zhong W.Y."/>
            <person name="Ma X.K."/>
            <person name="Ma L."/>
            <person name="Huang J."/>
            <person name="Chen G.Z."/>
            <person name="Huang M.Z."/>
            <person name="Huang L."/>
            <person name="Peng D.H."/>
            <person name="Luo Y.B."/>
            <person name="Zou S.Q."/>
            <person name="Chen S.P."/>
            <person name="Lan S."/>
            <person name="Tsai W.C."/>
            <person name="Van de Peer Y."/>
            <person name="Liu Z.J."/>
        </authorList>
    </citation>
    <scope>NUCLEOTIDE SEQUENCE [LARGE SCALE GENOMIC DNA]</scope>
    <source>
        <strain evidence="2">Lor287</strain>
    </source>
</reference>
<keyword evidence="3" id="KW-1185">Reference proteome</keyword>
<dbReference type="InterPro" id="IPR043502">
    <property type="entry name" value="DNA/RNA_pol_sf"/>
</dbReference>
<dbReference type="SUPFAM" id="SSF56672">
    <property type="entry name" value="DNA/RNA polymerases"/>
    <property type="match status" value="1"/>
</dbReference>
<organism evidence="2 3">
    <name type="scientific">Platanthera zijinensis</name>
    <dbReference type="NCBI Taxonomy" id="2320716"/>
    <lineage>
        <taxon>Eukaryota</taxon>
        <taxon>Viridiplantae</taxon>
        <taxon>Streptophyta</taxon>
        <taxon>Embryophyta</taxon>
        <taxon>Tracheophyta</taxon>
        <taxon>Spermatophyta</taxon>
        <taxon>Magnoliopsida</taxon>
        <taxon>Liliopsida</taxon>
        <taxon>Asparagales</taxon>
        <taxon>Orchidaceae</taxon>
        <taxon>Orchidoideae</taxon>
        <taxon>Orchideae</taxon>
        <taxon>Orchidinae</taxon>
        <taxon>Platanthera</taxon>
    </lineage>
</organism>
<dbReference type="Pfam" id="PF00078">
    <property type="entry name" value="RVT_1"/>
    <property type="match status" value="1"/>
</dbReference>
<dbReference type="InterPro" id="IPR000477">
    <property type="entry name" value="RT_dom"/>
</dbReference>
<evidence type="ECO:0000259" key="1">
    <source>
        <dbReference type="PROSITE" id="PS50878"/>
    </source>
</evidence>